<accession>A0A9P7K1U0</accession>
<keyword evidence="2" id="KW-1185">Reference proteome</keyword>
<dbReference type="Proteomes" id="UP000717328">
    <property type="component" value="Unassembled WGS sequence"/>
</dbReference>
<gene>
    <name evidence="1" type="ORF">H0H81_009735</name>
</gene>
<sequence>IETGRNKARSTDIHSLKQQMGRWKNFDPPFDATIRNGASLGFHNRTTGKFLCPANVNWSDPNNRIALHDGTWKVGPKDMPLYLWLDEKVNTTDFFLGFMKGEIVVK</sequence>
<protein>
    <submittedName>
        <fullName evidence="1">Uncharacterized protein</fullName>
    </submittedName>
</protein>
<dbReference type="AlphaFoldDB" id="A0A9P7K1U0"/>
<feature type="non-terminal residue" evidence="1">
    <location>
        <position position="106"/>
    </location>
</feature>
<reference evidence="1" key="1">
    <citation type="submission" date="2021-02" db="EMBL/GenBank/DDBJ databases">
        <authorList>
            <person name="Nieuwenhuis M."/>
            <person name="Van De Peppel L.J.J."/>
        </authorList>
    </citation>
    <scope>NUCLEOTIDE SEQUENCE</scope>
    <source>
        <strain evidence="1">D49</strain>
    </source>
</reference>
<evidence type="ECO:0000313" key="1">
    <source>
        <dbReference type="EMBL" id="KAG5633225.1"/>
    </source>
</evidence>
<comment type="caution">
    <text evidence="1">The sequence shown here is derived from an EMBL/GenBank/DDBJ whole genome shotgun (WGS) entry which is preliminary data.</text>
</comment>
<organism evidence="1 2">
    <name type="scientific">Sphagnurus paluster</name>
    <dbReference type="NCBI Taxonomy" id="117069"/>
    <lineage>
        <taxon>Eukaryota</taxon>
        <taxon>Fungi</taxon>
        <taxon>Dikarya</taxon>
        <taxon>Basidiomycota</taxon>
        <taxon>Agaricomycotina</taxon>
        <taxon>Agaricomycetes</taxon>
        <taxon>Agaricomycetidae</taxon>
        <taxon>Agaricales</taxon>
        <taxon>Tricholomatineae</taxon>
        <taxon>Lyophyllaceae</taxon>
        <taxon>Sphagnurus</taxon>
    </lineage>
</organism>
<dbReference type="OrthoDB" id="3160134at2759"/>
<proteinExistence type="predicted"/>
<dbReference type="InterPro" id="IPR046521">
    <property type="entry name" value="DUF6698"/>
</dbReference>
<feature type="non-terminal residue" evidence="1">
    <location>
        <position position="1"/>
    </location>
</feature>
<name>A0A9P7K1U0_9AGAR</name>
<evidence type="ECO:0000313" key="2">
    <source>
        <dbReference type="Proteomes" id="UP000717328"/>
    </source>
</evidence>
<reference evidence="1" key="2">
    <citation type="submission" date="2021-10" db="EMBL/GenBank/DDBJ databases">
        <title>Phylogenomics reveals ancestral predisposition of the termite-cultivated fungus Termitomyces towards a domesticated lifestyle.</title>
        <authorList>
            <person name="Auxier B."/>
            <person name="Grum-Grzhimaylo A."/>
            <person name="Cardenas M.E."/>
            <person name="Lodge J.D."/>
            <person name="Laessoe T."/>
            <person name="Pedersen O."/>
            <person name="Smith M.E."/>
            <person name="Kuyper T.W."/>
            <person name="Franco-Molano E.A."/>
            <person name="Baroni T.J."/>
            <person name="Aanen D.K."/>
        </authorList>
    </citation>
    <scope>NUCLEOTIDE SEQUENCE</scope>
    <source>
        <strain evidence="1">D49</strain>
    </source>
</reference>
<dbReference type="Pfam" id="PF20414">
    <property type="entry name" value="DUF6698"/>
    <property type="match status" value="1"/>
</dbReference>
<dbReference type="EMBL" id="JABCKI010008618">
    <property type="protein sequence ID" value="KAG5633225.1"/>
    <property type="molecule type" value="Genomic_DNA"/>
</dbReference>